<dbReference type="Proteomes" id="UP001454036">
    <property type="component" value="Unassembled WGS sequence"/>
</dbReference>
<proteinExistence type="predicted"/>
<organism evidence="4 5">
    <name type="scientific">Lithospermum erythrorhizon</name>
    <name type="common">Purple gromwell</name>
    <name type="synonym">Lithospermum officinale var. erythrorhizon</name>
    <dbReference type="NCBI Taxonomy" id="34254"/>
    <lineage>
        <taxon>Eukaryota</taxon>
        <taxon>Viridiplantae</taxon>
        <taxon>Streptophyta</taxon>
        <taxon>Embryophyta</taxon>
        <taxon>Tracheophyta</taxon>
        <taxon>Spermatophyta</taxon>
        <taxon>Magnoliopsida</taxon>
        <taxon>eudicotyledons</taxon>
        <taxon>Gunneridae</taxon>
        <taxon>Pentapetalae</taxon>
        <taxon>asterids</taxon>
        <taxon>lamiids</taxon>
        <taxon>Boraginales</taxon>
        <taxon>Boraginaceae</taxon>
        <taxon>Boraginoideae</taxon>
        <taxon>Lithospermeae</taxon>
        <taxon>Lithospermum</taxon>
    </lineage>
</organism>
<dbReference type="EMBL" id="BAABME010003897">
    <property type="protein sequence ID" value="GAA0160485.1"/>
    <property type="molecule type" value="Genomic_DNA"/>
</dbReference>
<reference evidence="4 5" key="1">
    <citation type="submission" date="2024-01" db="EMBL/GenBank/DDBJ databases">
        <title>The complete chloroplast genome sequence of Lithospermum erythrorhizon: insights into the phylogenetic relationship among Boraginaceae species and the maternal lineages of purple gromwells.</title>
        <authorList>
            <person name="Okada T."/>
            <person name="Watanabe K."/>
        </authorList>
    </citation>
    <scope>NUCLEOTIDE SEQUENCE [LARGE SCALE GENOMIC DNA]</scope>
</reference>
<sequence>MASTKLISLFHLSVLLLTSLTTVSFAHAPHYTHPSHPPVGAPMPGHHHKGGHNHHHHPKPPTQPPMKPPTRPTKAPVHPPAKAPTPPTKAPTPPPPAKAPVHPPAKAPTPPTKAPTPPAPAKSPVHPPAKAPTPPPKYPPPTPIVKKSVAIQGVVFCKSCKYTGVDTLTKATPLANATVKLVCAKDKFHMVQKVKTDKNGYFYMVPPKLTTAGIGICKVLLAKSPAAKCSVPTNLHKGLKGAPLVLPPPTKIPIVSKKIALFTVGPFAYEAAKKCY</sequence>
<evidence type="ECO:0000256" key="3">
    <source>
        <dbReference type="SAM" id="SignalP"/>
    </source>
</evidence>
<name>A0AAV3QAJ9_LITER</name>
<feature type="region of interest" description="Disordered" evidence="2">
    <location>
        <begin position="34"/>
        <end position="139"/>
    </location>
</feature>
<comment type="caution">
    <text evidence="4">The sequence shown here is derived from an EMBL/GenBank/DDBJ whole genome shotgun (WGS) entry which is preliminary data.</text>
</comment>
<evidence type="ECO:0000256" key="1">
    <source>
        <dbReference type="ARBA" id="ARBA00022729"/>
    </source>
</evidence>
<dbReference type="AlphaFoldDB" id="A0AAV3QAJ9"/>
<dbReference type="GO" id="GO:0071944">
    <property type="term" value="C:cell periphery"/>
    <property type="evidence" value="ECO:0007669"/>
    <property type="project" value="TreeGrafter"/>
</dbReference>
<evidence type="ECO:0000313" key="4">
    <source>
        <dbReference type="EMBL" id="GAA0160485.1"/>
    </source>
</evidence>
<keyword evidence="1 3" id="KW-0732">Signal</keyword>
<feature type="compositionally biased region" description="Basic residues" evidence="2">
    <location>
        <begin position="45"/>
        <end position="59"/>
    </location>
</feature>
<evidence type="ECO:0000256" key="2">
    <source>
        <dbReference type="SAM" id="MobiDB-lite"/>
    </source>
</evidence>
<feature type="chain" id="PRO_5043405307" evidence="3">
    <location>
        <begin position="27"/>
        <end position="276"/>
    </location>
</feature>
<dbReference type="PANTHER" id="PTHR33470">
    <property type="entry name" value="OS01G0164075 PROTEIN"/>
    <property type="match status" value="1"/>
</dbReference>
<evidence type="ECO:0000313" key="5">
    <source>
        <dbReference type="Proteomes" id="UP001454036"/>
    </source>
</evidence>
<feature type="signal peptide" evidence="3">
    <location>
        <begin position="1"/>
        <end position="26"/>
    </location>
</feature>
<dbReference type="Pfam" id="PF01190">
    <property type="entry name" value="Pollen_Ole_e_1"/>
    <property type="match status" value="1"/>
</dbReference>
<accession>A0AAV3QAJ9</accession>
<protein>
    <submittedName>
        <fullName evidence="4">Uncharacterized protein</fullName>
    </submittedName>
</protein>
<feature type="compositionally biased region" description="Pro residues" evidence="2">
    <location>
        <begin position="60"/>
        <end position="139"/>
    </location>
</feature>
<dbReference type="PRINTS" id="PR01217">
    <property type="entry name" value="PRICHEXTENSN"/>
</dbReference>
<keyword evidence="5" id="KW-1185">Reference proteome</keyword>
<gene>
    <name evidence="4" type="ORF">LIER_17029</name>
</gene>
<dbReference type="PANTHER" id="PTHR33470:SF22">
    <property type="entry name" value="POLLEN OLE E 1 ALLERGEN AND EXTENSIN FAMILY PROTEIN"/>
    <property type="match status" value="1"/>
</dbReference>